<dbReference type="KEGG" id="sita:101773892"/>
<feature type="transmembrane region" description="Helical" evidence="5">
    <location>
        <begin position="114"/>
        <end position="134"/>
    </location>
</feature>
<proteinExistence type="predicted"/>
<evidence type="ECO:0000259" key="6">
    <source>
        <dbReference type="Pfam" id="PF13664"/>
    </source>
</evidence>
<dbReference type="PANTHER" id="PTHR23241:SF102">
    <property type="entry name" value="LD23009P"/>
    <property type="match status" value="1"/>
</dbReference>
<dbReference type="PANTHER" id="PTHR23241">
    <property type="entry name" value="LATE EMBRYOGENESIS ABUNDANT PLANTS LEA-RELATED"/>
    <property type="match status" value="1"/>
</dbReference>
<dbReference type="InterPro" id="IPR053009">
    <property type="entry name" value="Xanthocillin_Biosynth-Assoc"/>
</dbReference>
<accession>A0A368QLS2</accession>
<dbReference type="AlphaFoldDB" id="A0A368QLS2"/>
<feature type="transmembrane region" description="Helical" evidence="5">
    <location>
        <begin position="81"/>
        <end position="102"/>
    </location>
</feature>
<sequence length="210" mass="22848">MGWATRFLAAVCFFAAGVLFVPEAILGSPSGAGAVTAAKLAHLLSFATSWGAALWATFIGGIIMFKNLPRHMFGNLQSKMFPAYFMLISACAAISIAAFAYLHPWKTASTVERYQLGFLLSALGCNLSNLLVFTPMTIEMMKKRHKIERDLSIGEEVGWSKNQQVAKSNPTLAAMNKKFGMIHGLSSLANIMSFGSLAMHSWYLASKIEL</sequence>
<dbReference type="GO" id="GO:0016020">
    <property type="term" value="C:membrane"/>
    <property type="evidence" value="ECO:0007669"/>
    <property type="project" value="UniProtKB-SubCell"/>
</dbReference>
<organism evidence="7">
    <name type="scientific">Setaria italica</name>
    <name type="common">Foxtail millet</name>
    <name type="synonym">Panicum italicum</name>
    <dbReference type="NCBI Taxonomy" id="4555"/>
    <lineage>
        <taxon>Eukaryota</taxon>
        <taxon>Viridiplantae</taxon>
        <taxon>Streptophyta</taxon>
        <taxon>Embryophyta</taxon>
        <taxon>Tracheophyta</taxon>
        <taxon>Spermatophyta</taxon>
        <taxon>Magnoliopsida</taxon>
        <taxon>Liliopsida</taxon>
        <taxon>Poales</taxon>
        <taxon>Poaceae</taxon>
        <taxon>PACMAD clade</taxon>
        <taxon>Panicoideae</taxon>
        <taxon>Panicodae</taxon>
        <taxon>Paniceae</taxon>
        <taxon>Cenchrinae</taxon>
        <taxon>Setaria</taxon>
    </lineage>
</organism>
<evidence type="ECO:0000256" key="3">
    <source>
        <dbReference type="ARBA" id="ARBA00022989"/>
    </source>
</evidence>
<dbReference type="OrthoDB" id="1641132at2759"/>
<protein>
    <recommendedName>
        <fullName evidence="6">TMEM205-like domain-containing protein</fullName>
    </recommendedName>
</protein>
<dbReference type="Pfam" id="PF13664">
    <property type="entry name" value="DUF4149"/>
    <property type="match status" value="1"/>
</dbReference>
<gene>
    <name evidence="7" type="ORF">SETIT_3G336800v2</name>
</gene>
<reference evidence="7" key="1">
    <citation type="journal article" date="2012" name="Nat. Biotechnol.">
        <title>Reference genome sequence of the model plant Setaria.</title>
        <authorList>
            <person name="Bennetzen J.L."/>
            <person name="Schmutz J."/>
            <person name="Wang H."/>
            <person name="Percifield R."/>
            <person name="Hawkins J."/>
            <person name="Pontaroli A.C."/>
            <person name="Estep M."/>
            <person name="Feng L."/>
            <person name="Vaughn J.N."/>
            <person name="Grimwood J."/>
            <person name="Jenkins J."/>
            <person name="Barry K."/>
            <person name="Lindquist E."/>
            <person name="Hellsten U."/>
            <person name="Deshpande S."/>
            <person name="Wang X."/>
            <person name="Wu X."/>
            <person name="Mitros T."/>
            <person name="Triplett J."/>
            <person name="Yang X."/>
            <person name="Ye C.Y."/>
            <person name="Mauro-Herrera M."/>
            <person name="Wang L."/>
            <person name="Li P."/>
            <person name="Sharma M."/>
            <person name="Sharma R."/>
            <person name="Ronald P.C."/>
            <person name="Panaud O."/>
            <person name="Kellogg E.A."/>
            <person name="Brutnell T.P."/>
            <person name="Doust A.N."/>
            <person name="Tuskan G.A."/>
            <person name="Rokhsar D."/>
            <person name="Devos K.M."/>
        </authorList>
    </citation>
    <scope>NUCLEOTIDE SEQUENCE [LARGE SCALE GENOMIC DNA]</scope>
    <source>
        <strain evidence="7">Yugu1</strain>
    </source>
</reference>
<dbReference type="EMBL" id="CM003530">
    <property type="protein sequence ID" value="RCV18853.1"/>
    <property type="molecule type" value="Genomic_DNA"/>
</dbReference>
<dbReference type="InterPro" id="IPR025423">
    <property type="entry name" value="TMEM205-like"/>
</dbReference>
<feature type="domain" description="TMEM205-like" evidence="6">
    <location>
        <begin position="44"/>
        <end position="146"/>
    </location>
</feature>
<keyword evidence="3 5" id="KW-1133">Transmembrane helix</keyword>
<keyword evidence="4 5" id="KW-0472">Membrane</keyword>
<evidence type="ECO:0000256" key="4">
    <source>
        <dbReference type="ARBA" id="ARBA00023136"/>
    </source>
</evidence>
<feature type="transmembrane region" description="Helical" evidence="5">
    <location>
        <begin position="185"/>
        <end position="205"/>
    </location>
</feature>
<feature type="transmembrane region" description="Helical" evidence="5">
    <location>
        <begin position="47"/>
        <end position="69"/>
    </location>
</feature>
<reference evidence="7" key="2">
    <citation type="submission" date="2015-07" db="EMBL/GenBank/DDBJ databases">
        <authorList>
            <person name="Noorani M."/>
        </authorList>
    </citation>
    <scope>NUCLEOTIDE SEQUENCE</scope>
    <source>
        <strain evidence="7">Yugu1</strain>
    </source>
</reference>
<name>A0A368QLS2_SETIT</name>
<comment type="subcellular location">
    <subcellularLocation>
        <location evidence="1">Membrane</location>
    </subcellularLocation>
</comment>
<evidence type="ECO:0000313" key="7">
    <source>
        <dbReference type="EMBL" id="RCV18853.1"/>
    </source>
</evidence>
<evidence type="ECO:0000256" key="2">
    <source>
        <dbReference type="ARBA" id="ARBA00022692"/>
    </source>
</evidence>
<evidence type="ECO:0000256" key="1">
    <source>
        <dbReference type="ARBA" id="ARBA00004370"/>
    </source>
</evidence>
<keyword evidence="2 5" id="KW-0812">Transmembrane</keyword>
<evidence type="ECO:0000256" key="5">
    <source>
        <dbReference type="SAM" id="Phobius"/>
    </source>
</evidence>